<evidence type="ECO:0000256" key="7">
    <source>
        <dbReference type="ARBA" id="ARBA00023136"/>
    </source>
</evidence>
<comment type="caution">
    <text evidence="12">The sequence shown here is derived from an EMBL/GenBank/DDBJ whole genome shotgun (WGS) entry which is preliminary data.</text>
</comment>
<organism evidence="12 13">
    <name type="scientific">Luteibacter yeojuensis</name>
    <dbReference type="NCBI Taxonomy" id="345309"/>
    <lineage>
        <taxon>Bacteria</taxon>
        <taxon>Pseudomonadati</taxon>
        <taxon>Pseudomonadota</taxon>
        <taxon>Gammaproteobacteria</taxon>
        <taxon>Lysobacterales</taxon>
        <taxon>Rhodanobacteraceae</taxon>
        <taxon>Luteibacter</taxon>
    </lineage>
</organism>
<keyword evidence="5" id="KW-0677">Repeat</keyword>
<accession>A0A0F3KZN2</accession>
<dbReference type="SMART" id="SM00155">
    <property type="entry name" value="PLDc"/>
    <property type="match status" value="2"/>
</dbReference>
<dbReference type="FunFam" id="3.30.870.10:FF:000021">
    <property type="entry name" value="Cardiolipin synthase"/>
    <property type="match status" value="1"/>
</dbReference>
<evidence type="ECO:0000313" key="12">
    <source>
        <dbReference type="EMBL" id="KJV36745.1"/>
    </source>
</evidence>
<evidence type="ECO:0000259" key="11">
    <source>
        <dbReference type="PROSITE" id="PS50035"/>
    </source>
</evidence>
<keyword evidence="7 9" id="KW-0472">Membrane</keyword>
<evidence type="ECO:0000256" key="8">
    <source>
        <dbReference type="NCBIfam" id="TIGR04265"/>
    </source>
</evidence>
<comment type="subcellular location">
    <subcellularLocation>
        <location evidence="1">Cell membrane</location>
    </subcellularLocation>
</comment>
<dbReference type="RefSeq" id="WP_045828050.1">
    <property type="nucleotide sequence ID" value="NZ_JZRB01000004.1"/>
</dbReference>
<dbReference type="EMBL" id="JZRB01000004">
    <property type="protein sequence ID" value="KJV36745.1"/>
    <property type="molecule type" value="Genomic_DNA"/>
</dbReference>
<reference evidence="12 13" key="1">
    <citation type="submission" date="2015-03" db="EMBL/GenBank/DDBJ databases">
        <title>Draft genome sequence of Luteibacter yeojuensis strain SU11.</title>
        <authorList>
            <person name="Sulaiman J."/>
            <person name="Priya K."/>
            <person name="Chan K.-G."/>
        </authorList>
    </citation>
    <scope>NUCLEOTIDE SEQUENCE [LARGE SCALE GENOMIC DNA]</scope>
    <source>
        <strain evidence="12 13">SU11</strain>
    </source>
</reference>
<dbReference type="PATRIC" id="fig|345309.4.peg.2939"/>
<dbReference type="PANTHER" id="PTHR21248:SF22">
    <property type="entry name" value="PHOSPHOLIPASE D"/>
    <property type="match status" value="1"/>
</dbReference>
<dbReference type="InterPro" id="IPR025202">
    <property type="entry name" value="PLD-like_dom"/>
</dbReference>
<evidence type="ECO:0000256" key="10">
    <source>
        <dbReference type="SAM" id="SignalP"/>
    </source>
</evidence>
<feature type="domain" description="PLD phosphodiesterase" evidence="11">
    <location>
        <begin position="213"/>
        <end position="240"/>
    </location>
</feature>
<dbReference type="Pfam" id="PF13091">
    <property type="entry name" value="PLDc_2"/>
    <property type="match status" value="2"/>
</dbReference>
<keyword evidence="3" id="KW-0808">Transferase</keyword>
<evidence type="ECO:0000256" key="3">
    <source>
        <dbReference type="ARBA" id="ARBA00022679"/>
    </source>
</evidence>
<evidence type="ECO:0000256" key="9">
    <source>
        <dbReference type="SAM" id="Phobius"/>
    </source>
</evidence>
<keyword evidence="6 9" id="KW-1133">Transmembrane helix</keyword>
<dbReference type="NCBIfam" id="TIGR04265">
    <property type="entry name" value="bac_cardiolipin"/>
    <property type="match status" value="1"/>
</dbReference>
<feature type="transmembrane region" description="Helical" evidence="9">
    <location>
        <begin position="34"/>
        <end position="55"/>
    </location>
</feature>
<sequence length="473" mass="52879">MIASLIALAALALHCAGALAAMHAVMHTRTAQGAFAWVLGLVLLPYFTLVPYLFLGSSHFGGYVDLHRQRQARFFTLHAEEERAARPGVAPHPPPVHDPRYAAIGRMLKTAMQPGNHLSLHIDGAAAFEAMFAAMARAEHYVLVQFFIIHDDGLGRRLRDALLDCRQRGVQVCLLYDSIGSHALPDAYVDALRAGGVQVHPFATRRFRNRLQLNFRNHRKVVVVDGERGFVGGLNAGDEYLGLKPPLAPWRDTHMQIEGPAVADVQRAFAEDWYWVTGERPPSLPPPERCGRASTMIVATGPADRQESCSLFFTQAIHAAQKRVWITSPYFVPDQAVFGALRLAVFRGVDVRILIPSRPDHRTVFMASTLYAHEATLAGIRMFRYQPGFVHQKVMLIDHDTAMVGSMNLDNRSFRLNFEISALNVDDMFAAEVETMLKDDFAQSDEVNPNDYRRLPYLKRVALHVARLFDPVL</sequence>
<feature type="signal peptide" evidence="10">
    <location>
        <begin position="1"/>
        <end position="20"/>
    </location>
</feature>
<evidence type="ECO:0000313" key="13">
    <source>
        <dbReference type="Proteomes" id="UP000033651"/>
    </source>
</evidence>
<evidence type="ECO:0000256" key="4">
    <source>
        <dbReference type="ARBA" id="ARBA00022692"/>
    </source>
</evidence>
<dbReference type="GO" id="GO:0008808">
    <property type="term" value="F:cardiolipin synthase activity"/>
    <property type="evidence" value="ECO:0007669"/>
    <property type="project" value="UniProtKB-UniRule"/>
</dbReference>
<evidence type="ECO:0000256" key="5">
    <source>
        <dbReference type="ARBA" id="ARBA00022737"/>
    </source>
</evidence>
<dbReference type="AlphaFoldDB" id="A0A0F3KZN2"/>
<dbReference type="PROSITE" id="PS50035">
    <property type="entry name" value="PLD"/>
    <property type="match status" value="2"/>
</dbReference>
<feature type="chain" id="PRO_5002463424" description="Cardiolipin synthase" evidence="10">
    <location>
        <begin position="21"/>
        <end position="473"/>
    </location>
</feature>
<dbReference type="GO" id="GO:0005886">
    <property type="term" value="C:plasma membrane"/>
    <property type="evidence" value="ECO:0007669"/>
    <property type="project" value="UniProtKB-SubCell"/>
</dbReference>
<dbReference type="SUPFAM" id="SSF56024">
    <property type="entry name" value="Phospholipase D/nuclease"/>
    <property type="match status" value="2"/>
</dbReference>
<keyword evidence="2" id="KW-1003">Cell membrane</keyword>
<keyword evidence="13" id="KW-1185">Reference proteome</keyword>
<protein>
    <recommendedName>
        <fullName evidence="8">Cardiolipin synthase</fullName>
        <ecNumber evidence="8">2.7.8.-</ecNumber>
    </recommendedName>
</protein>
<dbReference type="EC" id="2.7.8.-" evidence="8"/>
<evidence type="ECO:0000256" key="6">
    <source>
        <dbReference type="ARBA" id="ARBA00022989"/>
    </source>
</evidence>
<keyword evidence="4 9" id="KW-0812">Transmembrane</keyword>
<keyword evidence="10" id="KW-0732">Signal</keyword>
<evidence type="ECO:0000256" key="2">
    <source>
        <dbReference type="ARBA" id="ARBA00022475"/>
    </source>
</evidence>
<gene>
    <name evidence="12" type="ORF">VI08_03005</name>
</gene>
<dbReference type="Gene3D" id="3.30.870.10">
    <property type="entry name" value="Endonuclease Chain A"/>
    <property type="match status" value="2"/>
</dbReference>
<proteinExistence type="predicted"/>
<dbReference type="GO" id="GO:0032049">
    <property type="term" value="P:cardiolipin biosynthetic process"/>
    <property type="evidence" value="ECO:0007669"/>
    <property type="project" value="UniProtKB-UniRule"/>
</dbReference>
<dbReference type="InterPro" id="IPR022924">
    <property type="entry name" value="Cardiolipin_synthase"/>
</dbReference>
<feature type="domain" description="PLD phosphodiesterase" evidence="11">
    <location>
        <begin position="386"/>
        <end position="413"/>
    </location>
</feature>
<name>A0A0F3KZN2_9GAMM</name>
<dbReference type="PANTHER" id="PTHR21248">
    <property type="entry name" value="CARDIOLIPIN SYNTHASE"/>
    <property type="match status" value="1"/>
</dbReference>
<dbReference type="InterPro" id="IPR001736">
    <property type="entry name" value="PLipase_D/transphosphatidylase"/>
</dbReference>
<evidence type="ECO:0000256" key="1">
    <source>
        <dbReference type="ARBA" id="ARBA00004236"/>
    </source>
</evidence>
<dbReference type="Proteomes" id="UP000033651">
    <property type="component" value="Unassembled WGS sequence"/>
</dbReference>